<sequence length="49" mass="5369">MGKNGVVYPTKEICTGETLKVRNGLMESIQKSSISTIANFQKSLKKGRP</sequence>
<accession>A0A2P2N8C0</accession>
<evidence type="ECO:0000313" key="1">
    <source>
        <dbReference type="EMBL" id="MBX38692.1"/>
    </source>
</evidence>
<reference evidence="1" key="1">
    <citation type="submission" date="2018-02" db="EMBL/GenBank/DDBJ databases">
        <title>Rhizophora mucronata_Transcriptome.</title>
        <authorList>
            <person name="Meera S.P."/>
            <person name="Sreeshan A."/>
            <person name="Augustine A."/>
        </authorList>
    </citation>
    <scope>NUCLEOTIDE SEQUENCE</scope>
    <source>
        <tissue evidence="1">Leaf</tissue>
    </source>
</reference>
<proteinExistence type="predicted"/>
<organism evidence="1">
    <name type="scientific">Rhizophora mucronata</name>
    <name type="common">Asiatic mangrove</name>
    <dbReference type="NCBI Taxonomy" id="61149"/>
    <lineage>
        <taxon>Eukaryota</taxon>
        <taxon>Viridiplantae</taxon>
        <taxon>Streptophyta</taxon>
        <taxon>Embryophyta</taxon>
        <taxon>Tracheophyta</taxon>
        <taxon>Spermatophyta</taxon>
        <taxon>Magnoliopsida</taxon>
        <taxon>eudicotyledons</taxon>
        <taxon>Gunneridae</taxon>
        <taxon>Pentapetalae</taxon>
        <taxon>rosids</taxon>
        <taxon>fabids</taxon>
        <taxon>Malpighiales</taxon>
        <taxon>Rhizophoraceae</taxon>
        <taxon>Rhizophora</taxon>
    </lineage>
</organism>
<protein>
    <submittedName>
        <fullName evidence="1">Uncharacterized protein</fullName>
    </submittedName>
</protein>
<dbReference type="EMBL" id="GGEC01058208">
    <property type="protein sequence ID" value="MBX38692.1"/>
    <property type="molecule type" value="Transcribed_RNA"/>
</dbReference>
<dbReference type="AlphaFoldDB" id="A0A2P2N8C0"/>
<name>A0A2P2N8C0_RHIMU</name>